<dbReference type="AlphaFoldDB" id="A0A8J5LDP0"/>
<gene>
    <name evidence="2" type="ORF">ZIOFF_024752</name>
</gene>
<evidence type="ECO:0000256" key="1">
    <source>
        <dbReference type="SAM" id="MobiDB-lite"/>
    </source>
</evidence>
<evidence type="ECO:0000313" key="2">
    <source>
        <dbReference type="EMBL" id="KAG6514399.1"/>
    </source>
</evidence>
<dbReference type="Proteomes" id="UP000734854">
    <property type="component" value="Unassembled WGS sequence"/>
</dbReference>
<accession>A0A8J5LDP0</accession>
<keyword evidence="3" id="KW-1185">Reference proteome</keyword>
<reference evidence="2 3" key="1">
    <citation type="submission" date="2020-08" db="EMBL/GenBank/DDBJ databases">
        <title>Plant Genome Project.</title>
        <authorList>
            <person name="Zhang R.-G."/>
        </authorList>
    </citation>
    <scope>NUCLEOTIDE SEQUENCE [LARGE SCALE GENOMIC DNA]</scope>
    <source>
        <tissue evidence="2">Rhizome</tissue>
    </source>
</reference>
<dbReference type="EMBL" id="JACMSC010000007">
    <property type="protein sequence ID" value="KAG6514399.1"/>
    <property type="molecule type" value="Genomic_DNA"/>
</dbReference>
<organism evidence="2 3">
    <name type="scientific">Zingiber officinale</name>
    <name type="common">Ginger</name>
    <name type="synonym">Amomum zingiber</name>
    <dbReference type="NCBI Taxonomy" id="94328"/>
    <lineage>
        <taxon>Eukaryota</taxon>
        <taxon>Viridiplantae</taxon>
        <taxon>Streptophyta</taxon>
        <taxon>Embryophyta</taxon>
        <taxon>Tracheophyta</taxon>
        <taxon>Spermatophyta</taxon>
        <taxon>Magnoliopsida</taxon>
        <taxon>Liliopsida</taxon>
        <taxon>Zingiberales</taxon>
        <taxon>Zingiberaceae</taxon>
        <taxon>Zingiber</taxon>
    </lineage>
</organism>
<name>A0A8J5LDP0_ZINOF</name>
<feature type="region of interest" description="Disordered" evidence="1">
    <location>
        <begin position="50"/>
        <end position="74"/>
    </location>
</feature>
<feature type="compositionally biased region" description="Polar residues" evidence="1">
    <location>
        <begin position="54"/>
        <end position="74"/>
    </location>
</feature>
<evidence type="ECO:0000313" key="3">
    <source>
        <dbReference type="Proteomes" id="UP000734854"/>
    </source>
</evidence>
<comment type="caution">
    <text evidence="2">The sequence shown here is derived from an EMBL/GenBank/DDBJ whole genome shotgun (WGS) entry which is preliminary data.</text>
</comment>
<proteinExistence type="predicted"/>
<protein>
    <submittedName>
        <fullName evidence="2">Uncharacterized protein</fullName>
    </submittedName>
</protein>
<sequence>MSYINTQATSSYKEAPQATEAIEALSLGFCKPADYKGALSGTIATIKTMDSCGEGSSNTSPNRGSLTTDQGQTQFDGVPTPSGPYDLLQQYEELVCYTGRISIYNKEEHDKRSHMADIEWTAIKHILSSIRELELICQLKESDFRKRSHFQGQDTYWQKALSAVNEARVELFKAFIHMQRIAQLIRKNPP</sequence>